<dbReference type="EMBL" id="MU006005">
    <property type="protein sequence ID" value="KAF2858679.1"/>
    <property type="molecule type" value="Genomic_DNA"/>
</dbReference>
<dbReference type="CDD" id="cd07067">
    <property type="entry name" value="HP_PGM_like"/>
    <property type="match status" value="1"/>
</dbReference>
<accession>A0A6A7BVC6</accession>
<gene>
    <name evidence="1" type="ORF">K470DRAFT_250844</name>
</gene>
<dbReference type="Pfam" id="PF00300">
    <property type="entry name" value="His_Phos_1"/>
    <property type="match status" value="1"/>
</dbReference>
<reference evidence="1" key="1">
    <citation type="journal article" date="2020" name="Stud. Mycol.">
        <title>101 Dothideomycetes genomes: a test case for predicting lifestyles and emergence of pathogens.</title>
        <authorList>
            <person name="Haridas S."/>
            <person name="Albert R."/>
            <person name="Binder M."/>
            <person name="Bloem J."/>
            <person name="Labutti K."/>
            <person name="Salamov A."/>
            <person name="Andreopoulos B."/>
            <person name="Baker S."/>
            <person name="Barry K."/>
            <person name="Bills G."/>
            <person name="Bluhm B."/>
            <person name="Cannon C."/>
            <person name="Castanera R."/>
            <person name="Culley D."/>
            <person name="Daum C."/>
            <person name="Ezra D."/>
            <person name="Gonzalez J."/>
            <person name="Henrissat B."/>
            <person name="Kuo A."/>
            <person name="Liang C."/>
            <person name="Lipzen A."/>
            <person name="Lutzoni F."/>
            <person name="Magnuson J."/>
            <person name="Mondo S."/>
            <person name="Nolan M."/>
            <person name="Ohm R."/>
            <person name="Pangilinan J."/>
            <person name="Park H.-J."/>
            <person name="Ramirez L."/>
            <person name="Alfaro M."/>
            <person name="Sun H."/>
            <person name="Tritt A."/>
            <person name="Yoshinaga Y."/>
            <person name="Zwiers L.-H."/>
            <person name="Turgeon B."/>
            <person name="Goodwin S."/>
            <person name="Spatafora J."/>
            <person name="Crous P."/>
            <person name="Grigoriev I."/>
        </authorList>
    </citation>
    <scope>NUCLEOTIDE SEQUENCE</scope>
    <source>
        <strain evidence="1">CBS 480.64</strain>
    </source>
</reference>
<dbReference type="SMART" id="SM00855">
    <property type="entry name" value="PGAM"/>
    <property type="match status" value="1"/>
</dbReference>
<evidence type="ECO:0000313" key="2">
    <source>
        <dbReference type="Proteomes" id="UP000799421"/>
    </source>
</evidence>
<dbReference type="InterPro" id="IPR051710">
    <property type="entry name" value="Phosphatase_SH3-domain"/>
</dbReference>
<dbReference type="InterPro" id="IPR029033">
    <property type="entry name" value="His_PPase_superfam"/>
</dbReference>
<dbReference type="InterPro" id="IPR013078">
    <property type="entry name" value="His_Pase_superF_clade-1"/>
</dbReference>
<dbReference type="AlphaFoldDB" id="A0A6A7BVC6"/>
<dbReference type="Proteomes" id="UP000799421">
    <property type="component" value="Unassembled WGS sequence"/>
</dbReference>
<sequence>MVLEVIYIVRHGYRSNWTIDPFTGEYKSHIISPTGIPSDPALTSYGVMQSQELAVHLRGLDIDRVYSSPYYRCLQTITPYVLSTSRGAHLAVDTGLGEFYGKAAFDHPQPAPLHVLKTHFPHIDAQIHDIVPNIKGETIQELHGRVARCLEGIIRRLDDDPRCPRSVLICTHAAVMIVAGRALTGKMPDDIQQEDFGAATCALSKFARKSMGEGQGSLRSQRIGDCFDWRDRGIAGGWACEMNGDCSFLSGGQERPWLADNYI</sequence>
<dbReference type="OrthoDB" id="414418at2759"/>
<dbReference type="PANTHER" id="PTHR16469">
    <property type="entry name" value="UBIQUITIN-ASSOCIATED AND SH3 DOMAIN-CONTAINING BA-RELATED"/>
    <property type="match status" value="1"/>
</dbReference>
<evidence type="ECO:0000313" key="1">
    <source>
        <dbReference type="EMBL" id="KAF2858679.1"/>
    </source>
</evidence>
<dbReference type="PANTHER" id="PTHR16469:SF51">
    <property type="entry name" value="TRANSCRIPTION FACTOR TAU 55 KDA SUBUNIT"/>
    <property type="match status" value="1"/>
</dbReference>
<proteinExistence type="predicted"/>
<dbReference type="Gene3D" id="3.40.50.1240">
    <property type="entry name" value="Phosphoglycerate mutase-like"/>
    <property type="match status" value="1"/>
</dbReference>
<dbReference type="SUPFAM" id="SSF53254">
    <property type="entry name" value="Phosphoglycerate mutase-like"/>
    <property type="match status" value="1"/>
</dbReference>
<keyword evidence="2" id="KW-1185">Reference proteome</keyword>
<protein>
    <submittedName>
        <fullName evidence="1">Phosphoglycerate mutase-like protein</fullName>
    </submittedName>
</protein>
<organism evidence="1 2">
    <name type="scientific">Piedraia hortae CBS 480.64</name>
    <dbReference type="NCBI Taxonomy" id="1314780"/>
    <lineage>
        <taxon>Eukaryota</taxon>
        <taxon>Fungi</taxon>
        <taxon>Dikarya</taxon>
        <taxon>Ascomycota</taxon>
        <taxon>Pezizomycotina</taxon>
        <taxon>Dothideomycetes</taxon>
        <taxon>Dothideomycetidae</taxon>
        <taxon>Capnodiales</taxon>
        <taxon>Piedraiaceae</taxon>
        <taxon>Piedraia</taxon>
    </lineage>
</organism>
<name>A0A6A7BVC6_9PEZI</name>